<feature type="region of interest" description="Disordered" evidence="7">
    <location>
        <begin position="1"/>
        <end position="20"/>
    </location>
</feature>
<feature type="compositionally biased region" description="Basic residues" evidence="7">
    <location>
        <begin position="102"/>
        <end position="114"/>
    </location>
</feature>
<keyword evidence="2" id="KW-0547">Nucleotide-binding</keyword>
<proteinExistence type="predicted"/>
<dbReference type="Pfam" id="PF00271">
    <property type="entry name" value="Helicase_C"/>
    <property type="match status" value="1"/>
</dbReference>
<evidence type="ECO:0000313" key="11">
    <source>
        <dbReference type="Proteomes" id="UP000480548"/>
    </source>
</evidence>
<evidence type="ECO:0000256" key="6">
    <source>
        <dbReference type="ARBA" id="ARBA00047984"/>
    </source>
</evidence>
<dbReference type="InterPro" id="IPR007502">
    <property type="entry name" value="Helicase-assoc_dom"/>
</dbReference>
<protein>
    <recommendedName>
        <fullName evidence="1">RNA helicase</fullName>
        <ecNumber evidence="1">3.6.4.13</ecNumber>
    </recommendedName>
</protein>
<dbReference type="SUPFAM" id="SSF52540">
    <property type="entry name" value="P-loop containing nucleoside triphosphate hydrolases"/>
    <property type="match status" value="1"/>
</dbReference>
<feature type="region of interest" description="Disordered" evidence="7">
    <location>
        <begin position="483"/>
        <end position="519"/>
    </location>
</feature>
<dbReference type="InterPro" id="IPR048333">
    <property type="entry name" value="HA2_WH"/>
</dbReference>
<comment type="caution">
    <text evidence="10">The sequence shown here is derived from an EMBL/GenBank/DDBJ whole genome shotgun (WGS) entry which is preliminary data.</text>
</comment>
<dbReference type="GO" id="GO:0005730">
    <property type="term" value="C:nucleolus"/>
    <property type="evidence" value="ECO:0007669"/>
    <property type="project" value="UniProtKB-ARBA"/>
</dbReference>
<dbReference type="PROSITE" id="PS51194">
    <property type="entry name" value="HELICASE_CTER"/>
    <property type="match status" value="1"/>
</dbReference>
<dbReference type="CDD" id="cd18791">
    <property type="entry name" value="SF2_C_RHA"/>
    <property type="match status" value="1"/>
</dbReference>
<feature type="compositionally biased region" description="Basic and acidic residues" evidence="7">
    <location>
        <begin position="164"/>
        <end position="174"/>
    </location>
</feature>
<feature type="compositionally biased region" description="Basic and acidic residues" evidence="7">
    <location>
        <begin position="1043"/>
        <end position="1052"/>
    </location>
</feature>
<dbReference type="Pfam" id="PF21010">
    <property type="entry name" value="HA2_C"/>
    <property type="match status" value="1"/>
</dbReference>
<dbReference type="EC" id="3.6.4.13" evidence="1"/>
<dbReference type="InterPro" id="IPR002464">
    <property type="entry name" value="DNA/RNA_helicase_DEAH_CS"/>
</dbReference>
<dbReference type="Pfam" id="PF04408">
    <property type="entry name" value="WHD_HA2"/>
    <property type="match status" value="1"/>
</dbReference>
<keyword evidence="4 10" id="KW-0347">Helicase</keyword>
<keyword evidence="5" id="KW-0067">ATP-binding</keyword>
<feature type="compositionally biased region" description="Polar residues" evidence="7">
    <location>
        <begin position="130"/>
        <end position="146"/>
    </location>
</feature>
<accession>A0A7C8NKH9</accession>
<dbReference type="SMART" id="SM00487">
    <property type="entry name" value="DEXDc"/>
    <property type="match status" value="1"/>
</dbReference>
<comment type="catalytic activity">
    <reaction evidence="6">
        <text>ATP + H2O = ADP + phosphate + H(+)</text>
        <dbReference type="Rhea" id="RHEA:13065"/>
        <dbReference type="ChEBI" id="CHEBI:15377"/>
        <dbReference type="ChEBI" id="CHEBI:15378"/>
        <dbReference type="ChEBI" id="CHEBI:30616"/>
        <dbReference type="ChEBI" id="CHEBI:43474"/>
        <dbReference type="ChEBI" id="CHEBI:456216"/>
        <dbReference type="EC" id="3.6.4.13"/>
    </reaction>
</comment>
<feature type="compositionally biased region" description="Polar residues" evidence="7">
    <location>
        <begin position="331"/>
        <end position="352"/>
    </location>
</feature>
<feature type="region of interest" description="Disordered" evidence="7">
    <location>
        <begin position="26"/>
        <end position="470"/>
    </location>
</feature>
<dbReference type="Gene3D" id="3.40.50.300">
    <property type="entry name" value="P-loop containing nucleotide triphosphate hydrolases"/>
    <property type="match status" value="2"/>
</dbReference>
<evidence type="ECO:0000256" key="7">
    <source>
        <dbReference type="SAM" id="MobiDB-lite"/>
    </source>
</evidence>
<sequence length="1268" mass="141929">MSHPNKRQKVKDDYLSSSSVSALSKVRLRHQHDALQETLRSSTGQGKKTKFFSESPEPPGRSIPPPPISKPSKHTGAVKEFSITNGGISEVEAIELRQKNEKARKKLERKKRRLADKERADKEAEDGGYSSWNGFSDSQEPRSNTAPPRKIRKKFVEEVVVLDKPVKASKEGMKRPKSPPATNSTSRDTKPERLTKERKRKRQEDIDSNKPSFKRSKKPLTEGESPVFPAVPESTTDFMLPNSILVPPAARKKPTTKVESPVFPAIPEGEGTDFMLPESLLASILTQKPAKATSKKIESVWDRLKSKPKESSTQPSTEPSKASLGSGGPVSENSMTTASSGSKPSPELQTIPQKPHQEAPPLYKNAEKKALLQDKLEPQQEAPLQNKAYKNLPPQDKTKTQHQAPLQNKVKNKGLPHDKTKVQQEVPLQNKVYKNLPPQDKVKAQKEVPLQNKVEKETLPREKPKARHEAPLKNKLFKDVLSSHKTKSEQEVGNDSTTGLVDPLTPAPPKPPVKSKEQISRELQVVRTSLPIWEFQDEIRATIRKSNTMVLVGETGSGGKKYGGCIAITQPRRVAAISLAQRVSNEMGTTLGKEVGYCVRFDNMSDHSTKIRYITDGMLLNEILHDPELSRYSVIVVDEAHERSVSTDLGMGLLKGIVEARRKKKVPLKLIVMSATLNVEKMASYVGGHPETGEVSEKFPTAPICRIPGKIFPVEVFYTPTSIDNFQTAAAKTIFQVHYQQPCPGDILVFSTGSEEIEELASMVEELALQMEPDKPKLNVMRLYASLDPAEQQRVFVRGNPKERKVIIATNIAETSVTVPGVRHVIDCGKVKMKRFRHQLGIESLLVTDISQASAQQRKGRAGREAPGTCYRLYTQDFFKQLQKDTEPEILHCDLAGAMLTLLAMKSENSMDTVNNFPFLDGPSHQSRVKALTTLHELGAINDNGNISDVGKKMSKFPLPPVQSRVIVAASEEEKSNQSSEGNVLVDVIDVLSCLSVDGNIILQPARWKKTLAEPKEKSDPLLAKKKKRRHTDEEDSDEELTQEEKVQNKRMDIVHPSGDHVTYLNILRRYLSKRPSEQKKFCQEYQISYSLMRKVENIRKQLRGYCRLDKVGDLPGDSEMRYESDTLVARYPRVSAEQTEKILRCFMKGVGVENIAKRTNGRNYRTLTSTGNVASGVDMSVHPSSCLMWESIEREVKRSKKDIWSEGGHDREQSKIAREAAKRKEAFGEAVMYQDVVWTSKAFMKCVSKIKLAWTAEVFEGLTLFTQ</sequence>
<evidence type="ECO:0000256" key="3">
    <source>
        <dbReference type="ARBA" id="ARBA00022801"/>
    </source>
</evidence>
<feature type="domain" description="Helicase ATP-binding" evidence="8">
    <location>
        <begin position="540"/>
        <end position="695"/>
    </location>
</feature>
<dbReference type="PROSITE" id="PS51192">
    <property type="entry name" value="HELICASE_ATP_BIND_1"/>
    <property type="match status" value="1"/>
</dbReference>
<feature type="compositionally biased region" description="Polar residues" evidence="7">
    <location>
        <begin position="311"/>
        <end position="320"/>
    </location>
</feature>
<dbReference type="PANTHER" id="PTHR18934:SF118">
    <property type="entry name" value="ATP-DEPENDENT RNA HELICASE DHX33"/>
    <property type="match status" value="1"/>
</dbReference>
<organism evidence="10 11">
    <name type="scientific">Orbilia oligospora</name>
    <name type="common">Nematode-trapping fungus</name>
    <name type="synonym">Arthrobotrys oligospora</name>
    <dbReference type="NCBI Taxonomy" id="2813651"/>
    <lineage>
        <taxon>Eukaryota</taxon>
        <taxon>Fungi</taxon>
        <taxon>Dikarya</taxon>
        <taxon>Ascomycota</taxon>
        <taxon>Pezizomycotina</taxon>
        <taxon>Orbiliomycetes</taxon>
        <taxon>Orbiliales</taxon>
        <taxon>Orbiliaceae</taxon>
        <taxon>Orbilia</taxon>
    </lineage>
</organism>
<feature type="domain" description="Helicase C-terminal" evidence="9">
    <location>
        <begin position="733"/>
        <end position="906"/>
    </location>
</feature>
<dbReference type="SMART" id="SM00490">
    <property type="entry name" value="HELICc"/>
    <property type="match status" value="1"/>
</dbReference>
<name>A0A7C8NKH9_ORBOL</name>
<evidence type="ECO:0000256" key="4">
    <source>
        <dbReference type="ARBA" id="ARBA00022806"/>
    </source>
</evidence>
<dbReference type="GO" id="GO:0003725">
    <property type="term" value="F:double-stranded RNA binding"/>
    <property type="evidence" value="ECO:0007669"/>
    <property type="project" value="TreeGrafter"/>
</dbReference>
<evidence type="ECO:0000256" key="5">
    <source>
        <dbReference type="ARBA" id="ARBA00022840"/>
    </source>
</evidence>
<dbReference type="GO" id="GO:0003724">
    <property type="term" value="F:RNA helicase activity"/>
    <property type="evidence" value="ECO:0007669"/>
    <property type="project" value="UniProtKB-EC"/>
</dbReference>
<evidence type="ECO:0000259" key="8">
    <source>
        <dbReference type="PROSITE" id="PS51192"/>
    </source>
</evidence>
<dbReference type="Proteomes" id="UP000480548">
    <property type="component" value="Unassembled WGS sequence"/>
</dbReference>
<feature type="compositionally biased region" description="Basic and acidic residues" evidence="7">
    <location>
        <begin position="295"/>
        <end position="310"/>
    </location>
</feature>
<evidence type="ECO:0000313" key="10">
    <source>
        <dbReference type="EMBL" id="KAF3135507.1"/>
    </source>
</evidence>
<evidence type="ECO:0000256" key="2">
    <source>
        <dbReference type="ARBA" id="ARBA00022741"/>
    </source>
</evidence>
<dbReference type="SMART" id="SM00847">
    <property type="entry name" value="HA2"/>
    <property type="match status" value="1"/>
</dbReference>
<dbReference type="Gene3D" id="1.20.120.1080">
    <property type="match status" value="1"/>
</dbReference>
<feature type="compositionally biased region" description="Basic and acidic residues" evidence="7">
    <location>
        <begin position="453"/>
        <end position="470"/>
    </location>
</feature>
<dbReference type="InterPro" id="IPR014001">
    <property type="entry name" value="Helicase_ATP-bd"/>
</dbReference>
<dbReference type="EMBL" id="WIQZ01000032">
    <property type="protein sequence ID" value="KAF3135507.1"/>
    <property type="molecule type" value="Genomic_DNA"/>
</dbReference>
<dbReference type="PANTHER" id="PTHR18934">
    <property type="entry name" value="ATP-DEPENDENT RNA HELICASE"/>
    <property type="match status" value="1"/>
</dbReference>
<dbReference type="PROSITE" id="PS00690">
    <property type="entry name" value="DEAH_ATP_HELICASE"/>
    <property type="match status" value="1"/>
</dbReference>
<evidence type="ECO:0000256" key="1">
    <source>
        <dbReference type="ARBA" id="ARBA00012552"/>
    </source>
</evidence>
<gene>
    <name evidence="10" type="primary">DHR2</name>
    <name evidence="10" type="ORF">TWF703_006051</name>
</gene>
<evidence type="ECO:0000259" key="9">
    <source>
        <dbReference type="PROSITE" id="PS51194"/>
    </source>
</evidence>
<dbReference type="InterPro" id="IPR027417">
    <property type="entry name" value="P-loop_NTPase"/>
</dbReference>
<dbReference type="FunFam" id="3.40.50.300:FF:000145">
    <property type="entry name" value="probable ATP-dependent RNA helicase DHX40"/>
    <property type="match status" value="1"/>
</dbReference>
<dbReference type="InterPro" id="IPR001650">
    <property type="entry name" value="Helicase_C-like"/>
</dbReference>
<dbReference type="GO" id="GO:1990904">
    <property type="term" value="C:ribonucleoprotein complex"/>
    <property type="evidence" value="ECO:0007669"/>
    <property type="project" value="UniProtKB-ARBA"/>
</dbReference>
<feature type="region of interest" description="Disordered" evidence="7">
    <location>
        <begin position="1014"/>
        <end position="1052"/>
    </location>
</feature>
<keyword evidence="3" id="KW-0378">Hydrolase</keyword>
<feature type="compositionally biased region" description="Basic and acidic residues" evidence="7">
    <location>
        <begin position="365"/>
        <end position="378"/>
    </location>
</feature>
<dbReference type="AlphaFoldDB" id="A0A7C8NKH9"/>
<reference evidence="10 11" key="1">
    <citation type="submission" date="2019-06" db="EMBL/GenBank/DDBJ databases">
        <authorList>
            <person name="Palmer J.M."/>
        </authorList>
    </citation>
    <scope>NUCLEOTIDE SEQUENCE [LARGE SCALE GENOMIC DNA]</scope>
    <source>
        <strain evidence="10 11">TWF703</strain>
    </source>
</reference>
<dbReference type="GO" id="GO:0005524">
    <property type="term" value="F:ATP binding"/>
    <property type="evidence" value="ECO:0007669"/>
    <property type="project" value="UniProtKB-KW"/>
</dbReference>
<feature type="compositionally biased region" description="Pro residues" evidence="7">
    <location>
        <begin position="56"/>
        <end position="69"/>
    </location>
</feature>
<dbReference type="GO" id="GO:0016787">
    <property type="term" value="F:hydrolase activity"/>
    <property type="evidence" value="ECO:0007669"/>
    <property type="project" value="UniProtKB-KW"/>
</dbReference>
<dbReference type="GO" id="GO:0045943">
    <property type="term" value="P:positive regulation of transcription by RNA polymerase I"/>
    <property type="evidence" value="ECO:0007669"/>
    <property type="project" value="TreeGrafter"/>
</dbReference>